<name>A0A7T3KDY3_9CAUD</name>
<accession>A0A7T3KDY3</accession>
<dbReference type="EMBL" id="MT863718">
    <property type="protein sequence ID" value="QPX63472.1"/>
    <property type="molecule type" value="Genomic_DNA"/>
</dbReference>
<dbReference type="Proteomes" id="UP000595991">
    <property type="component" value="Segment"/>
</dbReference>
<sequence>MTNIPKQNKFAYTEDKPKYVDINGTTNYILPGFEYPSDVAVKFPQFFGGKDNVFYPDLQVTLTPDSLTFEDGKKSQAITYTATDGSSITSAVVTVEPSDLATWNEGDKTFTGNEEGSGKAIFELTDDKGRTAMKELPLTVTKATVVTTLTLSPDNLTFANASAPMQEVTVTTNASDFTLEFNSQNIQAVKSGNKIQVTPKASKTGSFTITVKAQADGGNQISKTLNVTVNTMGG</sequence>
<gene>
    <name evidence="1" type="ORF">F355_001</name>
</gene>
<evidence type="ECO:0000313" key="1">
    <source>
        <dbReference type="EMBL" id="QPX63472.1"/>
    </source>
</evidence>
<protein>
    <submittedName>
        <fullName evidence="1">Uncharacterized protein</fullName>
    </submittedName>
</protein>
<evidence type="ECO:0000313" key="2">
    <source>
        <dbReference type="Proteomes" id="UP000595991"/>
    </source>
</evidence>
<reference evidence="1 2" key="1">
    <citation type="submission" date="2020-08" db="EMBL/GenBank/DDBJ databases">
        <authorList>
            <person name="Sorensen M.C.H."/>
        </authorList>
    </citation>
    <scope>NUCLEOTIDE SEQUENCE [LARGE SCALE GENOMIC DNA]</scope>
</reference>
<organism evidence="1 2">
    <name type="scientific">Campylobacter phage F355</name>
    <dbReference type="NCBI Taxonomy" id="2794364"/>
    <lineage>
        <taxon>Viruses</taxon>
        <taxon>Duplodnaviria</taxon>
        <taxon>Heunggongvirae</taxon>
        <taxon>Uroviricota</taxon>
        <taxon>Caudoviricetes</taxon>
        <taxon>Connertonviridae</taxon>
        <taxon>Fletchervirus</taxon>
        <taxon>Fletchervirus CPX</taxon>
    </lineage>
</organism>
<proteinExistence type="predicted"/>